<evidence type="ECO:0000256" key="4">
    <source>
        <dbReference type="ARBA" id="ARBA00022989"/>
    </source>
</evidence>
<gene>
    <name evidence="9" type="ORF">AL01_06580</name>
</gene>
<dbReference type="InterPro" id="IPR049453">
    <property type="entry name" value="Memb_transporter_dom"/>
</dbReference>
<accession>A0A1S8GPY0</accession>
<dbReference type="Proteomes" id="UP000200980">
    <property type="component" value="Unassembled WGS sequence"/>
</dbReference>
<keyword evidence="4 7" id="KW-1133">Transmembrane helix</keyword>
<evidence type="ECO:0000256" key="3">
    <source>
        <dbReference type="ARBA" id="ARBA00022692"/>
    </source>
</evidence>
<protein>
    <recommendedName>
        <fullName evidence="8">Integral membrane bound transporter domain-containing protein</fullName>
    </recommendedName>
</protein>
<keyword evidence="5 7" id="KW-0472">Membrane</keyword>
<feature type="transmembrane region" description="Helical" evidence="7">
    <location>
        <begin position="101"/>
        <end position="118"/>
    </location>
</feature>
<reference evidence="9 10" key="1">
    <citation type="journal article" date="2016" name="PLoS ONE">
        <title>Whole-Genome Sequence Analysis of Bombella intestini LMG 28161T, a Novel Acetic Acid Bacterium Isolated from the Crop of a Red-Tailed Bumble Bee, Bombus lapidarius.</title>
        <authorList>
            <person name="Li L."/>
            <person name="Illeghems K."/>
            <person name="Van Kerrebroeck S."/>
            <person name="Borremans W."/>
            <person name="Cleenwerck I."/>
            <person name="Smagghe G."/>
            <person name="De Vuyst L."/>
            <person name="Vandamme P."/>
        </authorList>
    </citation>
    <scope>NUCLEOTIDE SEQUENCE [LARGE SCALE GENOMIC DNA]</scope>
    <source>
        <strain evidence="9 10">R-52487</strain>
    </source>
</reference>
<keyword evidence="3 7" id="KW-0812">Transmembrane</keyword>
<feature type="transmembrane region" description="Helical" evidence="7">
    <location>
        <begin position="385"/>
        <end position="405"/>
    </location>
</feature>
<dbReference type="STRING" id="1539051.AL01_06580"/>
<comment type="similarity">
    <text evidence="6">Belongs to the YccS/YhfK family.</text>
</comment>
<proteinExistence type="inferred from homology"/>
<feature type="domain" description="Integral membrane bound transporter" evidence="8">
    <location>
        <begin position="373"/>
        <end position="504"/>
    </location>
</feature>
<evidence type="ECO:0000256" key="6">
    <source>
        <dbReference type="ARBA" id="ARBA00043993"/>
    </source>
</evidence>
<keyword evidence="2" id="KW-1003">Cell membrane</keyword>
<dbReference type="AlphaFoldDB" id="A0A1S8GPY0"/>
<dbReference type="PANTHER" id="PTHR30509">
    <property type="entry name" value="P-HYDROXYBENZOIC ACID EFFLUX PUMP SUBUNIT-RELATED"/>
    <property type="match status" value="1"/>
</dbReference>
<evidence type="ECO:0000313" key="9">
    <source>
        <dbReference type="EMBL" id="OOL18446.1"/>
    </source>
</evidence>
<feature type="transmembrane region" description="Helical" evidence="7">
    <location>
        <begin position="154"/>
        <end position="173"/>
    </location>
</feature>
<feature type="transmembrane region" description="Helical" evidence="7">
    <location>
        <begin position="71"/>
        <end position="94"/>
    </location>
</feature>
<evidence type="ECO:0000259" key="8">
    <source>
        <dbReference type="Pfam" id="PF13515"/>
    </source>
</evidence>
<organism evidence="9 10">
    <name type="scientific">Bombella intestini</name>
    <dbReference type="NCBI Taxonomy" id="1539051"/>
    <lineage>
        <taxon>Bacteria</taxon>
        <taxon>Pseudomonadati</taxon>
        <taxon>Pseudomonadota</taxon>
        <taxon>Alphaproteobacteria</taxon>
        <taxon>Acetobacterales</taxon>
        <taxon>Acetobacteraceae</taxon>
        <taxon>Bombella</taxon>
    </lineage>
</organism>
<sequence length="626" mass="68860">MVLPAMLKPYYDAFMRLWRLIIRPTRGRTALALRTAILCMVVVLIGEIWQLPMLTLLTLTLGALWQGNRVANMKVSVMYVIFFSGVTGVLYVGVATTINNFLATLIFNLILSFIFFFLSTTTILGMISVIGGLILSYMLVSLDSVQNGDSIARLVLSAWRVFLIIGGMIAFLGSCLSPSPEHVLTDQIIERLRLSAKCLGRRGEGRLIPQAWQDAVMDTVGEGVSGMFGLLGAATVEQRWSTEDLSYLRRAALNSFGILQFVERCLKPHVAIPREDCTYLADRLNEVADYFETNGRPVDMEGPQVCSGEITHEIERLLNGFEKPLTAEEVQLPSGPAGSAAPPKKKPGFFLPGAFTDREHIRYAVKGTVSVCIAIITYKMLNWPGVHTCIVTCFIVSLPTMGAVLDKQRLRIVGALMGCCMAMGTIIWLMPHMTNIAEIMLVMGVVIFIGAWVKAGDQRISYLGLQIIVTFTLSDLAKYTPITDLTVPRDRIIGILIGLAITYVVHTLFWPHSAMGGALQKLKALDGLLAQDVTDWNQDQRILQAAKVQETASGAMSQLRQVMIEPAAMRPTKHRMRQYMLFLRRAVVSAGCLFGDIAANRQKQALRLGQILKGGEATSLNEGGGL</sequence>
<keyword evidence="10" id="KW-1185">Reference proteome</keyword>
<feature type="transmembrane region" description="Helical" evidence="7">
    <location>
        <begin position="412"/>
        <end position="430"/>
    </location>
</feature>
<evidence type="ECO:0000256" key="1">
    <source>
        <dbReference type="ARBA" id="ARBA00004651"/>
    </source>
</evidence>
<dbReference type="GO" id="GO:0005886">
    <property type="term" value="C:plasma membrane"/>
    <property type="evidence" value="ECO:0007669"/>
    <property type="project" value="UniProtKB-SubCell"/>
</dbReference>
<feature type="transmembrane region" description="Helical" evidence="7">
    <location>
        <begin position="460"/>
        <end position="480"/>
    </location>
</feature>
<comment type="caution">
    <text evidence="9">The sequence shown here is derived from an EMBL/GenBank/DDBJ whole genome shotgun (WGS) entry which is preliminary data.</text>
</comment>
<evidence type="ECO:0000256" key="5">
    <source>
        <dbReference type="ARBA" id="ARBA00023136"/>
    </source>
</evidence>
<feature type="transmembrane region" description="Helical" evidence="7">
    <location>
        <begin position="436"/>
        <end position="453"/>
    </location>
</feature>
<evidence type="ECO:0000256" key="2">
    <source>
        <dbReference type="ARBA" id="ARBA00022475"/>
    </source>
</evidence>
<name>A0A1S8GPY0_9PROT</name>
<dbReference type="EMBL" id="JATM01000003">
    <property type="protein sequence ID" value="OOL18446.1"/>
    <property type="molecule type" value="Genomic_DNA"/>
</dbReference>
<dbReference type="PANTHER" id="PTHR30509:SF9">
    <property type="entry name" value="MULTIDRUG RESISTANCE PROTEIN MDTO"/>
    <property type="match status" value="1"/>
</dbReference>
<dbReference type="Pfam" id="PF13515">
    <property type="entry name" value="FUSC_2"/>
    <property type="match status" value="1"/>
</dbReference>
<feature type="transmembrane region" description="Helical" evidence="7">
    <location>
        <begin position="124"/>
        <end position="142"/>
    </location>
</feature>
<evidence type="ECO:0000313" key="10">
    <source>
        <dbReference type="Proteomes" id="UP000200980"/>
    </source>
</evidence>
<feature type="transmembrane region" description="Helical" evidence="7">
    <location>
        <begin position="492"/>
        <end position="511"/>
    </location>
</feature>
<feature type="transmembrane region" description="Helical" evidence="7">
    <location>
        <begin position="31"/>
        <end position="51"/>
    </location>
</feature>
<evidence type="ECO:0000256" key="7">
    <source>
        <dbReference type="SAM" id="Phobius"/>
    </source>
</evidence>
<comment type="subcellular location">
    <subcellularLocation>
        <location evidence="1">Cell membrane</location>
        <topology evidence="1">Multi-pass membrane protein</topology>
    </subcellularLocation>
</comment>